<evidence type="ECO:0000313" key="4">
    <source>
        <dbReference type="Proteomes" id="UP000886725"/>
    </source>
</evidence>
<dbReference type="PROSITE" id="PS00910">
    <property type="entry name" value="UPF0029"/>
    <property type="match status" value="1"/>
</dbReference>
<evidence type="ECO:0000259" key="2">
    <source>
        <dbReference type="Pfam" id="PF01205"/>
    </source>
</evidence>
<protein>
    <submittedName>
        <fullName evidence="3">YigZ family protein</fullName>
    </submittedName>
</protein>
<dbReference type="EMBL" id="DVFU01000064">
    <property type="protein sequence ID" value="HIQ64724.1"/>
    <property type="molecule type" value="Genomic_DNA"/>
</dbReference>
<dbReference type="GO" id="GO:0005737">
    <property type="term" value="C:cytoplasm"/>
    <property type="evidence" value="ECO:0007669"/>
    <property type="project" value="TreeGrafter"/>
</dbReference>
<feature type="domain" description="Impact N-terminal" evidence="2">
    <location>
        <begin position="15"/>
        <end position="117"/>
    </location>
</feature>
<organism evidence="3 4">
    <name type="scientific">Candidatus Faecenecus gallistercoris</name>
    <dbReference type="NCBI Taxonomy" id="2840793"/>
    <lineage>
        <taxon>Bacteria</taxon>
        <taxon>Bacillati</taxon>
        <taxon>Bacillota</taxon>
        <taxon>Bacillota incertae sedis</taxon>
        <taxon>Candidatus Faecenecus</taxon>
    </lineage>
</organism>
<dbReference type="PANTHER" id="PTHR16301:SF20">
    <property type="entry name" value="IMPACT FAMILY MEMBER YIGZ"/>
    <property type="match status" value="1"/>
</dbReference>
<name>A0A9D0YZ48_9FIRM</name>
<dbReference type="Proteomes" id="UP000886725">
    <property type="component" value="Unassembled WGS sequence"/>
</dbReference>
<dbReference type="InterPro" id="IPR001498">
    <property type="entry name" value="Impact_N"/>
</dbReference>
<reference evidence="3" key="1">
    <citation type="submission" date="2020-10" db="EMBL/GenBank/DDBJ databases">
        <authorList>
            <person name="Gilroy R."/>
        </authorList>
    </citation>
    <scope>NUCLEOTIDE SEQUENCE</scope>
    <source>
        <strain evidence="3">CHK165-10780</strain>
    </source>
</reference>
<sequence length="195" mass="22256">MKTIEHNLKSEQIVQKSRFITLLIRVHNKEEVRKAINDAKEEYPAATHYTYAYVLDIDMHASDDGEPSGTAGNPMLNVLIKQDLHFLLAIVIRYFGGMKLGAGGLVRAYSGSVRNALEEAQIIELEPGYVIKIQYDYQDSKQMNRLLENLEIKEKTFAESIEIIANGNQTDIQKLYENKVNYKVIGKTYIKKKTD</sequence>
<comment type="caution">
    <text evidence="3">The sequence shown here is derived from an EMBL/GenBank/DDBJ whole genome shotgun (WGS) entry which is preliminary data.</text>
</comment>
<dbReference type="InterPro" id="IPR023582">
    <property type="entry name" value="Impact"/>
</dbReference>
<dbReference type="Pfam" id="PF01205">
    <property type="entry name" value="Impact_N"/>
    <property type="match status" value="1"/>
</dbReference>
<evidence type="ECO:0000256" key="1">
    <source>
        <dbReference type="ARBA" id="ARBA00007665"/>
    </source>
</evidence>
<dbReference type="InterPro" id="IPR020568">
    <property type="entry name" value="Ribosomal_Su5_D2-typ_SF"/>
</dbReference>
<evidence type="ECO:0000313" key="3">
    <source>
        <dbReference type="EMBL" id="HIQ64724.1"/>
    </source>
</evidence>
<dbReference type="Gene3D" id="3.30.230.30">
    <property type="entry name" value="Impact, N-terminal domain"/>
    <property type="match status" value="1"/>
</dbReference>
<dbReference type="SUPFAM" id="SSF54211">
    <property type="entry name" value="Ribosomal protein S5 domain 2-like"/>
    <property type="match status" value="1"/>
</dbReference>
<dbReference type="GO" id="GO:0006446">
    <property type="term" value="P:regulation of translational initiation"/>
    <property type="evidence" value="ECO:0007669"/>
    <property type="project" value="TreeGrafter"/>
</dbReference>
<dbReference type="AlphaFoldDB" id="A0A9D0YZ48"/>
<proteinExistence type="inferred from homology"/>
<accession>A0A9D0YZ48</accession>
<dbReference type="InterPro" id="IPR020569">
    <property type="entry name" value="UPF0029_Impact_CS"/>
</dbReference>
<comment type="similarity">
    <text evidence="1">Belongs to the IMPACT family.</text>
</comment>
<gene>
    <name evidence="3" type="ORF">IAC85_03195</name>
</gene>
<dbReference type="PANTHER" id="PTHR16301">
    <property type="entry name" value="IMPACT-RELATED"/>
    <property type="match status" value="1"/>
</dbReference>
<dbReference type="InterPro" id="IPR036956">
    <property type="entry name" value="Impact_N_sf"/>
</dbReference>
<reference evidence="3" key="2">
    <citation type="journal article" date="2021" name="PeerJ">
        <title>Extensive microbial diversity within the chicken gut microbiome revealed by metagenomics and culture.</title>
        <authorList>
            <person name="Gilroy R."/>
            <person name="Ravi A."/>
            <person name="Getino M."/>
            <person name="Pursley I."/>
            <person name="Horton D.L."/>
            <person name="Alikhan N.F."/>
            <person name="Baker D."/>
            <person name="Gharbi K."/>
            <person name="Hall N."/>
            <person name="Watson M."/>
            <person name="Adriaenssens E.M."/>
            <person name="Foster-Nyarko E."/>
            <person name="Jarju S."/>
            <person name="Secka A."/>
            <person name="Antonio M."/>
            <person name="Oren A."/>
            <person name="Chaudhuri R.R."/>
            <person name="La Ragione R."/>
            <person name="Hildebrand F."/>
            <person name="Pallen M.J."/>
        </authorList>
    </citation>
    <scope>NUCLEOTIDE SEQUENCE</scope>
    <source>
        <strain evidence="3">CHK165-10780</strain>
    </source>
</reference>